<organism evidence="2 3">
    <name type="scientific">Liparis tanakae</name>
    <name type="common">Tanaka's snailfish</name>
    <dbReference type="NCBI Taxonomy" id="230148"/>
    <lineage>
        <taxon>Eukaryota</taxon>
        <taxon>Metazoa</taxon>
        <taxon>Chordata</taxon>
        <taxon>Craniata</taxon>
        <taxon>Vertebrata</taxon>
        <taxon>Euteleostomi</taxon>
        <taxon>Actinopterygii</taxon>
        <taxon>Neopterygii</taxon>
        <taxon>Teleostei</taxon>
        <taxon>Neoteleostei</taxon>
        <taxon>Acanthomorphata</taxon>
        <taxon>Eupercaria</taxon>
        <taxon>Perciformes</taxon>
        <taxon>Cottioidei</taxon>
        <taxon>Cottales</taxon>
        <taxon>Liparidae</taxon>
        <taxon>Liparis</taxon>
    </lineage>
</organism>
<feature type="compositionally biased region" description="Polar residues" evidence="1">
    <location>
        <begin position="12"/>
        <end position="29"/>
    </location>
</feature>
<comment type="caution">
    <text evidence="2">The sequence shown here is derived from an EMBL/GenBank/DDBJ whole genome shotgun (WGS) entry which is preliminary data.</text>
</comment>
<proteinExistence type="predicted"/>
<dbReference type="AlphaFoldDB" id="A0A4Z2F1F3"/>
<reference evidence="2 3" key="1">
    <citation type="submission" date="2019-03" db="EMBL/GenBank/DDBJ databases">
        <title>First draft genome of Liparis tanakae, snailfish: a comprehensive survey of snailfish specific genes.</title>
        <authorList>
            <person name="Kim W."/>
            <person name="Song I."/>
            <person name="Jeong J.-H."/>
            <person name="Kim D."/>
            <person name="Kim S."/>
            <person name="Ryu S."/>
            <person name="Song J.Y."/>
            <person name="Lee S.K."/>
        </authorList>
    </citation>
    <scope>NUCLEOTIDE SEQUENCE [LARGE SCALE GENOMIC DNA]</scope>
    <source>
        <tissue evidence="2">Muscle</tissue>
    </source>
</reference>
<dbReference type="Proteomes" id="UP000314294">
    <property type="component" value="Unassembled WGS sequence"/>
</dbReference>
<dbReference type="EMBL" id="SRLO01001910">
    <property type="protein sequence ID" value="TNN34700.1"/>
    <property type="molecule type" value="Genomic_DNA"/>
</dbReference>
<evidence type="ECO:0000313" key="3">
    <source>
        <dbReference type="Proteomes" id="UP000314294"/>
    </source>
</evidence>
<sequence length="71" mass="7913">MNGEERPEAGTQERNNFPRNKPPTNTETQAEAGVAKTRLTRSFLQLGAACRKTSRRKEALIALQSALRKES</sequence>
<protein>
    <submittedName>
        <fullName evidence="2">Uncharacterized protein</fullName>
    </submittedName>
</protein>
<keyword evidence="3" id="KW-1185">Reference proteome</keyword>
<name>A0A4Z2F1F3_9TELE</name>
<evidence type="ECO:0000313" key="2">
    <source>
        <dbReference type="EMBL" id="TNN34700.1"/>
    </source>
</evidence>
<gene>
    <name evidence="2" type="ORF">EYF80_055139</name>
</gene>
<accession>A0A4Z2F1F3</accession>
<evidence type="ECO:0000256" key="1">
    <source>
        <dbReference type="SAM" id="MobiDB-lite"/>
    </source>
</evidence>
<feature type="region of interest" description="Disordered" evidence="1">
    <location>
        <begin position="1"/>
        <end position="36"/>
    </location>
</feature>